<dbReference type="InterPro" id="IPR050809">
    <property type="entry name" value="UgpAE/MalFG_permease"/>
</dbReference>
<keyword evidence="3" id="KW-1003">Cell membrane</keyword>
<comment type="similarity">
    <text evidence="7">Belongs to the binding-protein-dependent transport system permease family.</text>
</comment>
<dbReference type="EMBL" id="MLQR01000033">
    <property type="protein sequence ID" value="OIJ12063.1"/>
    <property type="molecule type" value="Genomic_DNA"/>
</dbReference>
<evidence type="ECO:0000256" key="6">
    <source>
        <dbReference type="ARBA" id="ARBA00023136"/>
    </source>
</evidence>
<dbReference type="GO" id="GO:0055085">
    <property type="term" value="P:transmembrane transport"/>
    <property type="evidence" value="ECO:0007669"/>
    <property type="project" value="InterPro"/>
</dbReference>
<sequence length="289" mass="32550">MNNKKSSMVYLLMVLPALILFFAFHTFPVLQGVFYSFTNWRGYGDWDFIGLRNYIHVFKDGRALDAYFFTIKFAIVSTILVNIFSLLIALGLNAKIKFKSTLRAVYFMPNILSILIVGFIFNYILSIFVPTIAQNLGITFLATSILGNPDLAWVGVVIVAVWQAVAFNTILYLAGLSTISDDLYEASNLDGANKWQEFWKITFPLIAPFFTINMVLAMKNFLMVFDHIMGLTGGGPGRATESISILIYRSGFTGGEFAYQSANAVIYFIVIVGFSVFQIRQLQKREVEM</sequence>
<feature type="transmembrane region" description="Helical" evidence="7">
    <location>
        <begin position="66"/>
        <end position="92"/>
    </location>
</feature>
<feature type="transmembrane region" description="Helical" evidence="7">
    <location>
        <begin position="152"/>
        <end position="177"/>
    </location>
</feature>
<evidence type="ECO:0000256" key="1">
    <source>
        <dbReference type="ARBA" id="ARBA00004651"/>
    </source>
</evidence>
<keyword evidence="5 7" id="KW-1133">Transmembrane helix</keyword>
<name>A0A1S2LIX8_9BACI</name>
<dbReference type="PANTHER" id="PTHR43227:SF7">
    <property type="entry name" value="ARABINOOLIGOSACCHARIDES TRANSPORT SYSTEM PERMEASE PROTEIN ARAP"/>
    <property type="match status" value="1"/>
</dbReference>
<accession>A0A1S2LIX8</accession>
<comment type="subcellular location">
    <subcellularLocation>
        <location evidence="1 7">Cell membrane</location>
        <topology evidence="1 7">Multi-pass membrane protein</topology>
    </subcellularLocation>
</comment>
<feature type="transmembrane region" description="Helical" evidence="7">
    <location>
        <begin position="198"/>
        <end position="218"/>
    </location>
</feature>
<evidence type="ECO:0000256" key="7">
    <source>
        <dbReference type="RuleBase" id="RU363032"/>
    </source>
</evidence>
<dbReference type="Proteomes" id="UP000179524">
    <property type="component" value="Unassembled WGS sequence"/>
</dbReference>
<evidence type="ECO:0000256" key="4">
    <source>
        <dbReference type="ARBA" id="ARBA00022692"/>
    </source>
</evidence>
<keyword evidence="10" id="KW-1185">Reference proteome</keyword>
<dbReference type="InterPro" id="IPR035906">
    <property type="entry name" value="MetI-like_sf"/>
</dbReference>
<evidence type="ECO:0000313" key="9">
    <source>
        <dbReference type="EMBL" id="OIJ12063.1"/>
    </source>
</evidence>
<organism evidence="9 10">
    <name type="scientific">Anaerobacillus alkalilacustris</name>
    <dbReference type="NCBI Taxonomy" id="393763"/>
    <lineage>
        <taxon>Bacteria</taxon>
        <taxon>Bacillati</taxon>
        <taxon>Bacillota</taxon>
        <taxon>Bacilli</taxon>
        <taxon>Bacillales</taxon>
        <taxon>Bacillaceae</taxon>
        <taxon>Anaerobacillus</taxon>
    </lineage>
</organism>
<evidence type="ECO:0000259" key="8">
    <source>
        <dbReference type="PROSITE" id="PS50928"/>
    </source>
</evidence>
<feature type="transmembrane region" description="Helical" evidence="7">
    <location>
        <begin position="257"/>
        <end position="279"/>
    </location>
</feature>
<dbReference type="Pfam" id="PF00528">
    <property type="entry name" value="BPD_transp_1"/>
    <property type="match status" value="1"/>
</dbReference>
<reference evidence="9 10" key="1">
    <citation type="submission" date="2016-10" db="EMBL/GenBank/DDBJ databases">
        <title>Draft genome sequences of four alkaliphilic bacteria belonging to the Anaerobacillus genus.</title>
        <authorList>
            <person name="Bassil N.M."/>
            <person name="Lloyd J.R."/>
        </authorList>
    </citation>
    <scope>NUCLEOTIDE SEQUENCE [LARGE SCALE GENOMIC DNA]</scope>
    <source>
        <strain evidence="9 10">DSM 18345</strain>
    </source>
</reference>
<comment type="caution">
    <text evidence="9">The sequence shown here is derived from an EMBL/GenBank/DDBJ whole genome shotgun (WGS) entry which is preliminary data.</text>
</comment>
<dbReference type="SUPFAM" id="SSF161098">
    <property type="entry name" value="MetI-like"/>
    <property type="match status" value="1"/>
</dbReference>
<evidence type="ECO:0000313" key="10">
    <source>
        <dbReference type="Proteomes" id="UP000179524"/>
    </source>
</evidence>
<dbReference type="CDD" id="cd06261">
    <property type="entry name" value="TM_PBP2"/>
    <property type="match status" value="1"/>
</dbReference>
<keyword evidence="2 7" id="KW-0813">Transport</keyword>
<dbReference type="OrthoDB" id="5174895at2"/>
<feature type="transmembrane region" description="Helical" evidence="7">
    <location>
        <begin position="104"/>
        <end position="132"/>
    </location>
</feature>
<keyword evidence="6 7" id="KW-0472">Membrane</keyword>
<evidence type="ECO:0000256" key="5">
    <source>
        <dbReference type="ARBA" id="ARBA00022989"/>
    </source>
</evidence>
<evidence type="ECO:0000256" key="2">
    <source>
        <dbReference type="ARBA" id="ARBA00022448"/>
    </source>
</evidence>
<dbReference type="PANTHER" id="PTHR43227">
    <property type="entry name" value="BLL4140 PROTEIN"/>
    <property type="match status" value="1"/>
</dbReference>
<dbReference type="RefSeq" id="WP_071310307.1">
    <property type="nucleotide sequence ID" value="NZ_MLQR01000033.1"/>
</dbReference>
<keyword evidence="4 7" id="KW-0812">Transmembrane</keyword>
<dbReference type="InterPro" id="IPR000515">
    <property type="entry name" value="MetI-like"/>
</dbReference>
<dbReference type="PROSITE" id="PS50928">
    <property type="entry name" value="ABC_TM1"/>
    <property type="match status" value="1"/>
</dbReference>
<feature type="transmembrane region" description="Helical" evidence="7">
    <location>
        <begin position="7"/>
        <end position="27"/>
    </location>
</feature>
<evidence type="ECO:0000256" key="3">
    <source>
        <dbReference type="ARBA" id="ARBA00022475"/>
    </source>
</evidence>
<protein>
    <submittedName>
        <fullName evidence="9">Sugar ABC transporter permease</fullName>
    </submittedName>
</protein>
<dbReference type="GO" id="GO:0005886">
    <property type="term" value="C:plasma membrane"/>
    <property type="evidence" value="ECO:0007669"/>
    <property type="project" value="UniProtKB-SubCell"/>
</dbReference>
<proteinExistence type="inferred from homology"/>
<gene>
    <name evidence="9" type="ORF">BKP37_14370</name>
</gene>
<feature type="domain" description="ABC transmembrane type-1" evidence="8">
    <location>
        <begin position="67"/>
        <end position="278"/>
    </location>
</feature>
<dbReference type="Gene3D" id="1.10.3720.10">
    <property type="entry name" value="MetI-like"/>
    <property type="match status" value="1"/>
</dbReference>
<dbReference type="AlphaFoldDB" id="A0A1S2LIX8"/>